<dbReference type="InterPro" id="IPR036691">
    <property type="entry name" value="Endo/exonu/phosph_ase_sf"/>
</dbReference>
<proteinExistence type="predicted"/>
<feature type="domain" description="Endonuclease/exonuclease/phosphatase" evidence="2">
    <location>
        <begin position="46"/>
        <end position="244"/>
    </location>
</feature>
<keyword evidence="3" id="KW-0255">Endonuclease</keyword>
<dbReference type="AlphaFoldDB" id="A0A1H3VVZ1"/>
<dbReference type="Proteomes" id="UP000198703">
    <property type="component" value="Unassembled WGS sequence"/>
</dbReference>
<evidence type="ECO:0000259" key="2">
    <source>
        <dbReference type="Pfam" id="PF03372"/>
    </source>
</evidence>
<keyword evidence="3" id="KW-0269">Exonuclease</keyword>
<evidence type="ECO:0000256" key="1">
    <source>
        <dbReference type="SAM" id="MobiDB-lite"/>
    </source>
</evidence>
<evidence type="ECO:0000313" key="4">
    <source>
        <dbReference type="Proteomes" id="UP000198703"/>
    </source>
</evidence>
<dbReference type="GO" id="GO:0004519">
    <property type="term" value="F:endonuclease activity"/>
    <property type="evidence" value="ECO:0007669"/>
    <property type="project" value="UniProtKB-KW"/>
</dbReference>
<dbReference type="EMBL" id="FNQM01000001">
    <property type="protein sequence ID" value="SDZ78930.1"/>
    <property type="molecule type" value="Genomic_DNA"/>
</dbReference>
<keyword evidence="3" id="KW-0540">Nuclease</keyword>
<protein>
    <submittedName>
        <fullName evidence="3">Uncharacterized conserved protein YafD, endonuclease/exonuclease/phosphatase (EEP) superfamily</fullName>
    </submittedName>
</protein>
<evidence type="ECO:0000313" key="3">
    <source>
        <dbReference type="EMBL" id="SDZ78930.1"/>
    </source>
</evidence>
<dbReference type="InterPro" id="IPR005135">
    <property type="entry name" value="Endo/exonuclease/phosphatase"/>
</dbReference>
<gene>
    <name evidence="3" type="ORF">SAMN05444370_101359</name>
</gene>
<name>A0A1H3VVZ1_9RHOB</name>
<keyword evidence="4" id="KW-1185">Reference proteome</keyword>
<keyword evidence="3" id="KW-0378">Hydrolase</keyword>
<dbReference type="Gene3D" id="3.60.10.10">
    <property type="entry name" value="Endonuclease/exonuclease/phosphatase"/>
    <property type="match status" value="1"/>
</dbReference>
<reference evidence="3 4" key="1">
    <citation type="submission" date="2016-10" db="EMBL/GenBank/DDBJ databases">
        <authorList>
            <person name="de Groot N.N."/>
        </authorList>
    </citation>
    <scope>NUCLEOTIDE SEQUENCE [LARGE SCALE GENOMIC DNA]</scope>
    <source>
        <strain evidence="3 4">DSM 15345</strain>
    </source>
</reference>
<dbReference type="SUPFAM" id="SSF56219">
    <property type="entry name" value="DNase I-like"/>
    <property type="match status" value="1"/>
</dbReference>
<feature type="compositionally biased region" description="Low complexity" evidence="1">
    <location>
        <begin position="270"/>
        <end position="284"/>
    </location>
</feature>
<accession>A0A1H3VVZ1</accession>
<organism evidence="3 4">
    <name type="scientific">Rubrimonas cliftonensis</name>
    <dbReference type="NCBI Taxonomy" id="89524"/>
    <lineage>
        <taxon>Bacteria</taxon>
        <taxon>Pseudomonadati</taxon>
        <taxon>Pseudomonadota</taxon>
        <taxon>Alphaproteobacteria</taxon>
        <taxon>Rhodobacterales</taxon>
        <taxon>Paracoccaceae</taxon>
        <taxon>Rubrimonas</taxon>
    </lineage>
</organism>
<dbReference type="Pfam" id="PF03372">
    <property type="entry name" value="Exo_endo_phos"/>
    <property type="match status" value="1"/>
</dbReference>
<feature type="region of interest" description="Disordered" evidence="1">
    <location>
        <begin position="253"/>
        <end position="293"/>
    </location>
</feature>
<sequence>MGLAALACSAIALAGLGPALRSPIAPPAPGDVALLTVALANVDISNTQPDAAQETLAALGADVLVTLETVFAFRAPEGALSRRYGHVVNRVRYVYTGAWLWSTLEPAAGAKVDNSADRPALVWGRFDLPGGGVVTVVGLHLRRPLTEPQESQIAGLLAALPPLDGPLIVLGDFNAAPWSVAVSRVAEQLGVAPVGGLRMTWRSKLAGLLGPLGPLMSLPLDHALVSPGIGVEEVRSFELPGSDHRGLLLRLQAPRRSAPTASATQEKPSRASSASSPRAMRAPRLTPPNTSAL</sequence>
<dbReference type="GO" id="GO:0004527">
    <property type="term" value="F:exonuclease activity"/>
    <property type="evidence" value="ECO:0007669"/>
    <property type="project" value="UniProtKB-KW"/>
</dbReference>